<dbReference type="GO" id="GO:0004462">
    <property type="term" value="F:lactoylglutathione lyase activity"/>
    <property type="evidence" value="ECO:0007669"/>
    <property type="project" value="InterPro"/>
</dbReference>
<dbReference type="GO" id="GO:0004493">
    <property type="term" value="F:methylmalonyl-CoA epimerase activity"/>
    <property type="evidence" value="ECO:0007669"/>
    <property type="project" value="TreeGrafter"/>
</dbReference>
<dbReference type="InterPro" id="IPR018146">
    <property type="entry name" value="Glyoxalase_1_CS"/>
</dbReference>
<dbReference type="InterPro" id="IPR029068">
    <property type="entry name" value="Glyas_Bleomycin-R_OHBP_Dase"/>
</dbReference>
<dbReference type="Proteomes" id="UP001203207">
    <property type="component" value="Unassembled WGS sequence"/>
</dbReference>
<dbReference type="GO" id="GO:0046872">
    <property type="term" value="F:metal ion binding"/>
    <property type="evidence" value="ECO:0007669"/>
    <property type="project" value="UniProtKB-KW"/>
</dbReference>
<dbReference type="InterPro" id="IPR051785">
    <property type="entry name" value="MMCE/EMCE_epimerase"/>
</dbReference>
<protein>
    <submittedName>
        <fullName evidence="3">VOC family protein</fullName>
    </submittedName>
</protein>
<dbReference type="EMBL" id="JAKRVX010000002">
    <property type="protein sequence ID" value="MCL9816174.1"/>
    <property type="molecule type" value="Genomic_DNA"/>
</dbReference>
<dbReference type="AlphaFoldDB" id="A0AAE3FVM7"/>
<proteinExistence type="predicted"/>
<dbReference type="Gene3D" id="3.10.180.10">
    <property type="entry name" value="2,3-Dihydroxybiphenyl 1,2-Dioxygenase, domain 1"/>
    <property type="match status" value="1"/>
</dbReference>
<reference evidence="3" key="2">
    <citation type="submission" date="2022-02" db="EMBL/GenBank/DDBJ databases">
        <authorList>
            <person name="Elcheninov A.G."/>
            <person name="Sorokin D.Y."/>
            <person name="Kublanov I.V."/>
        </authorList>
    </citation>
    <scope>NUCLEOTIDE SEQUENCE</scope>
    <source>
        <strain evidence="3">AArc-St2</strain>
    </source>
</reference>
<gene>
    <name evidence="3" type="ORF">AArcSt2_04375</name>
</gene>
<keyword evidence="1" id="KW-0479">Metal-binding</keyword>
<dbReference type="PROSITE" id="PS51819">
    <property type="entry name" value="VOC"/>
    <property type="match status" value="1"/>
</dbReference>
<dbReference type="GO" id="GO:0046491">
    <property type="term" value="P:L-methylmalonyl-CoA metabolic process"/>
    <property type="evidence" value="ECO:0007669"/>
    <property type="project" value="TreeGrafter"/>
</dbReference>
<dbReference type="CDD" id="cd06587">
    <property type="entry name" value="VOC"/>
    <property type="match status" value="1"/>
</dbReference>
<comment type="caution">
    <text evidence="3">The sequence shown here is derived from an EMBL/GenBank/DDBJ whole genome shotgun (WGS) entry which is preliminary data.</text>
</comment>
<dbReference type="PANTHER" id="PTHR43048:SF3">
    <property type="entry name" value="METHYLMALONYL-COA EPIMERASE, MITOCHONDRIAL"/>
    <property type="match status" value="1"/>
</dbReference>
<evidence type="ECO:0000259" key="2">
    <source>
        <dbReference type="PROSITE" id="PS51819"/>
    </source>
</evidence>
<organism evidence="3 4">
    <name type="scientific">Natronocalculus amylovorans</name>
    <dbReference type="NCBI Taxonomy" id="2917812"/>
    <lineage>
        <taxon>Archaea</taxon>
        <taxon>Methanobacteriati</taxon>
        <taxon>Methanobacteriota</taxon>
        <taxon>Stenosarchaea group</taxon>
        <taxon>Halobacteria</taxon>
        <taxon>Halobacteriales</taxon>
        <taxon>Haloferacaceae</taxon>
        <taxon>Natronocalculus</taxon>
    </lineage>
</organism>
<name>A0AAE3FVM7_9EURY</name>
<dbReference type="InterPro" id="IPR037523">
    <property type="entry name" value="VOC_core"/>
</dbReference>
<reference evidence="3" key="1">
    <citation type="journal article" date="2022" name="Syst. Appl. Microbiol.">
        <title>Natronocalculus amylovorans gen. nov., sp. nov., and Natranaeroarchaeum aerophilus sp. nov., dominant culturable amylolytic natronoarchaea from hypersaline soda lakes in southwestern Siberia.</title>
        <authorList>
            <person name="Sorokin D.Y."/>
            <person name="Elcheninov A.G."/>
            <person name="Khizhniak T.V."/>
            <person name="Koenen M."/>
            <person name="Bale N.J."/>
            <person name="Damste J.S.S."/>
            <person name="Kublanov I.V."/>
        </authorList>
    </citation>
    <scope>NUCLEOTIDE SEQUENCE</scope>
    <source>
        <strain evidence="3">AArc-St2</strain>
    </source>
</reference>
<keyword evidence="4" id="KW-1185">Reference proteome</keyword>
<accession>A0AAE3FVM7</accession>
<dbReference type="PROSITE" id="PS00934">
    <property type="entry name" value="GLYOXALASE_I_1"/>
    <property type="match status" value="1"/>
</dbReference>
<dbReference type="RefSeq" id="WP_174654173.1">
    <property type="nucleotide sequence ID" value="NZ_JAKRVX010000002.1"/>
</dbReference>
<evidence type="ECO:0000256" key="1">
    <source>
        <dbReference type="ARBA" id="ARBA00022723"/>
    </source>
</evidence>
<dbReference type="InterPro" id="IPR004360">
    <property type="entry name" value="Glyas_Fos-R_dOase_dom"/>
</dbReference>
<sequence>MESPVVGAHHVGVTVTDLERSIAFYQSLFGFAVSARFSVSGEAFETAVAVPDARADFAHLDADGIRLELVSYTPSGADRLDSQLNDAGAVHIGFSVTDLDRFYTELPADVEPLSEPQTTETGTSILFLRDPDGTLIEVLETE</sequence>
<feature type="domain" description="VOC" evidence="2">
    <location>
        <begin position="7"/>
        <end position="141"/>
    </location>
</feature>
<evidence type="ECO:0000313" key="3">
    <source>
        <dbReference type="EMBL" id="MCL9816174.1"/>
    </source>
</evidence>
<dbReference type="PANTHER" id="PTHR43048">
    <property type="entry name" value="METHYLMALONYL-COA EPIMERASE"/>
    <property type="match status" value="1"/>
</dbReference>
<evidence type="ECO:0000313" key="4">
    <source>
        <dbReference type="Proteomes" id="UP001203207"/>
    </source>
</evidence>
<dbReference type="SUPFAM" id="SSF54593">
    <property type="entry name" value="Glyoxalase/Bleomycin resistance protein/Dihydroxybiphenyl dioxygenase"/>
    <property type="match status" value="1"/>
</dbReference>
<dbReference type="Pfam" id="PF00903">
    <property type="entry name" value="Glyoxalase"/>
    <property type="match status" value="1"/>
</dbReference>